<reference evidence="2" key="1">
    <citation type="submission" date="2021-01" db="EMBL/GenBank/DDBJ databases">
        <title>Whole genome shotgun sequence of Planotetraspora thailandica NBRC 104271.</title>
        <authorList>
            <person name="Komaki H."/>
            <person name="Tamura T."/>
        </authorList>
    </citation>
    <scope>NUCLEOTIDE SEQUENCE</scope>
    <source>
        <strain evidence="2">NBRC 104271</strain>
    </source>
</reference>
<dbReference type="AlphaFoldDB" id="A0A8J3V4Q7"/>
<keyword evidence="3" id="KW-1185">Reference proteome</keyword>
<organism evidence="2 3">
    <name type="scientific">Planotetraspora thailandica</name>
    <dbReference type="NCBI Taxonomy" id="487172"/>
    <lineage>
        <taxon>Bacteria</taxon>
        <taxon>Bacillati</taxon>
        <taxon>Actinomycetota</taxon>
        <taxon>Actinomycetes</taxon>
        <taxon>Streptosporangiales</taxon>
        <taxon>Streptosporangiaceae</taxon>
        <taxon>Planotetraspora</taxon>
    </lineage>
</organism>
<protein>
    <submittedName>
        <fullName evidence="2">Uncharacterized protein</fullName>
    </submittedName>
</protein>
<dbReference type="Proteomes" id="UP000605992">
    <property type="component" value="Unassembled WGS sequence"/>
</dbReference>
<gene>
    <name evidence="2" type="ORF">Pth03_33500</name>
</gene>
<evidence type="ECO:0000256" key="1">
    <source>
        <dbReference type="SAM" id="SignalP"/>
    </source>
</evidence>
<comment type="caution">
    <text evidence="2">The sequence shown here is derived from an EMBL/GenBank/DDBJ whole genome shotgun (WGS) entry which is preliminary data.</text>
</comment>
<sequence length="105" mass="11142">MRHITHMGTIALSAAFLAIAAQSAASAEGNPNAEKALKRAAQFVPNERNFEQQQNRTDFTSLTVSAGPRTGGLTGATSAFNAIPIQAFQAVPPNIASSIRFPFQR</sequence>
<accession>A0A8J3V4Q7</accession>
<feature type="chain" id="PRO_5035184298" evidence="1">
    <location>
        <begin position="28"/>
        <end position="105"/>
    </location>
</feature>
<dbReference type="EMBL" id="BOOR01000022">
    <property type="protein sequence ID" value="GII54961.1"/>
    <property type="molecule type" value="Genomic_DNA"/>
</dbReference>
<evidence type="ECO:0000313" key="3">
    <source>
        <dbReference type="Proteomes" id="UP000605992"/>
    </source>
</evidence>
<feature type="signal peptide" evidence="1">
    <location>
        <begin position="1"/>
        <end position="27"/>
    </location>
</feature>
<evidence type="ECO:0000313" key="2">
    <source>
        <dbReference type="EMBL" id="GII54961.1"/>
    </source>
</evidence>
<name>A0A8J3V4Q7_9ACTN</name>
<keyword evidence="1" id="KW-0732">Signal</keyword>
<proteinExistence type="predicted"/>
<dbReference type="RefSeq" id="WP_203945169.1">
    <property type="nucleotide sequence ID" value="NZ_BOOR01000022.1"/>
</dbReference>